<proteinExistence type="predicted"/>
<comment type="caution">
    <text evidence="2">The sequence shown here is derived from an EMBL/GenBank/DDBJ whole genome shotgun (WGS) entry which is preliminary data.</text>
</comment>
<dbReference type="RefSeq" id="WP_130059195.1">
    <property type="nucleotide sequence ID" value="NZ_JADNPJ010000006.1"/>
</dbReference>
<accession>A0A7J4XD50</accession>
<evidence type="ECO:0000313" key="3">
    <source>
        <dbReference type="Proteomes" id="UP000422221"/>
    </source>
</evidence>
<sequence>MGKEREGVLLPGKYHKGEEEREFKLTNEQIRAKRLRKQERPNDSEKKQGTKDKRAYINHIRENFSKKRDTDSQGQGMDFKAMLKSILYAQEYVFLQSGN</sequence>
<evidence type="ECO:0000256" key="1">
    <source>
        <dbReference type="SAM" id="MobiDB-lite"/>
    </source>
</evidence>
<feature type="region of interest" description="Disordered" evidence="1">
    <location>
        <begin position="1"/>
        <end position="54"/>
    </location>
</feature>
<gene>
    <name evidence="2" type="ORF">F3F73_21595</name>
</gene>
<evidence type="ECO:0000313" key="2">
    <source>
        <dbReference type="EMBL" id="KAA3757875.1"/>
    </source>
</evidence>
<feature type="compositionally biased region" description="Basic and acidic residues" evidence="1">
    <location>
        <begin position="38"/>
        <end position="54"/>
    </location>
</feature>
<name>A0A7J4XD50_9BACE</name>
<dbReference type="EMBL" id="VWMK01000030">
    <property type="protein sequence ID" value="KAA3757875.1"/>
    <property type="molecule type" value="Genomic_DNA"/>
</dbReference>
<reference evidence="2 3" key="1">
    <citation type="journal article" date="2019" name="Nat. Med.">
        <title>A library of human gut bacterial isolates paired with longitudinal multiomics data enables mechanistic microbiome research.</title>
        <authorList>
            <person name="Poyet M."/>
            <person name="Groussin M."/>
            <person name="Gibbons S.M."/>
            <person name="Avila-Pacheco J."/>
            <person name="Jiang X."/>
            <person name="Kearney S.M."/>
            <person name="Perrotta A.R."/>
            <person name="Berdy B."/>
            <person name="Zhao S."/>
            <person name="Lieberman T.D."/>
            <person name="Swanson P.K."/>
            <person name="Smith M."/>
            <person name="Roesemann S."/>
            <person name="Alexander J.E."/>
            <person name="Rich S.A."/>
            <person name="Livny J."/>
            <person name="Vlamakis H."/>
            <person name="Clish C."/>
            <person name="Bullock K."/>
            <person name="Deik A."/>
            <person name="Scott J."/>
            <person name="Pierce K.A."/>
            <person name="Xavier R.J."/>
            <person name="Alm E.J."/>
        </authorList>
    </citation>
    <scope>NUCLEOTIDE SEQUENCE [LARGE SCALE GENOMIC DNA]</scope>
    <source>
        <strain evidence="2 3">BIOML-A10</strain>
    </source>
</reference>
<protein>
    <submittedName>
        <fullName evidence="2">Uncharacterized protein</fullName>
    </submittedName>
</protein>
<dbReference type="AlphaFoldDB" id="A0A7J4XD50"/>
<organism evidence="2 3">
    <name type="scientific">Bacteroides salyersiae</name>
    <dbReference type="NCBI Taxonomy" id="291644"/>
    <lineage>
        <taxon>Bacteria</taxon>
        <taxon>Pseudomonadati</taxon>
        <taxon>Bacteroidota</taxon>
        <taxon>Bacteroidia</taxon>
        <taxon>Bacteroidales</taxon>
        <taxon>Bacteroidaceae</taxon>
        <taxon>Bacteroides</taxon>
    </lineage>
</organism>
<feature type="compositionally biased region" description="Basic and acidic residues" evidence="1">
    <location>
        <begin position="15"/>
        <end position="25"/>
    </location>
</feature>
<dbReference type="Proteomes" id="UP000422221">
    <property type="component" value="Unassembled WGS sequence"/>
</dbReference>